<dbReference type="AlphaFoldDB" id="A0A7D5NA53"/>
<dbReference type="InterPro" id="IPR012337">
    <property type="entry name" value="RNaseH-like_sf"/>
</dbReference>
<dbReference type="Proteomes" id="UP000509684">
    <property type="component" value="Chromosome"/>
</dbReference>
<dbReference type="EMBL" id="CP058708">
    <property type="protein sequence ID" value="QLH49986.1"/>
    <property type="molecule type" value="Genomic_DNA"/>
</dbReference>
<dbReference type="KEGG" id="acog:HWD57_09480"/>
<gene>
    <name evidence="3" type="ORF">HWD57_09480</name>
</gene>
<evidence type="ECO:0000259" key="2">
    <source>
        <dbReference type="Pfam" id="PF14706"/>
    </source>
</evidence>
<evidence type="ECO:0000256" key="1">
    <source>
        <dbReference type="SAM" id="MobiDB-lite"/>
    </source>
</evidence>
<dbReference type="SUPFAM" id="SSF53098">
    <property type="entry name" value="Ribonuclease H-like"/>
    <property type="match status" value="1"/>
</dbReference>
<sequence length="85" mass="9124">MDSWAVEEFGDGLLTKRLIMLASDFADHPTASIPGAYSGWAETQATYRFFNQAGDKKQSLGREDVLAPPHGVLPGPYTSARGGPV</sequence>
<evidence type="ECO:0000313" key="3">
    <source>
        <dbReference type="EMBL" id="QLH49986.1"/>
    </source>
</evidence>
<dbReference type="Gene3D" id="1.10.246.40">
    <property type="entry name" value="Tn5 transposase, domain 1"/>
    <property type="match status" value="1"/>
</dbReference>
<organism evidence="3 4">
    <name type="scientific">Candidatus Accumulibacter cognatus</name>
    <dbReference type="NCBI Taxonomy" id="2954383"/>
    <lineage>
        <taxon>Bacteria</taxon>
        <taxon>Pseudomonadati</taxon>
        <taxon>Pseudomonadota</taxon>
        <taxon>Betaproteobacteria</taxon>
        <taxon>Candidatus Accumulibacter</taxon>
    </lineage>
</organism>
<feature type="region of interest" description="Disordered" evidence="1">
    <location>
        <begin position="65"/>
        <end position="85"/>
    </location>
</feature>
<reference evidence="3 4" key="1">
    <citation type="journal article" date="2019" name="Microbiome">
        <title>Annotated bacterial chromosomes from frame-shift-corrected long-read metagenomic data.</title>
        <authorList>
            <person name="Arumugam K."/>
            <person name="Bagci C."/>
            <person name="Bessarab I."/>
            <person name="Beier S."/>
            <person name="Buchfink B."/>
            <person name="Gorska A."/>
            <person name="Qiu G."/>
            <person name="Huson D.H."/>
            <person name="Williams R.B.H."/>
        </authorList>
    </citation>
    <scope>NUCLEOTIDE SEQUENCE [LARGE SCALE GENOMIC DNA]</scope>
    <source>
        <strain evidence="3">SSA1</strain>
    </source>
</reference>
<proteinExistence type="predicted"/>
<protein>
    <submittedName>
        <fullName evidence="3">Transposase</fullName>
    </submittedName>
</protein>
<dbReference type="InterPro" id="IPR038215">
    <property type="entry name" value="TN5-like_N_sf"/>
</dbReference>
<evidence type="ECO:0000313" key="4">
    <source>
        <dbReference type="Proteomes" id="UP000509684"/>
    </source>
</evidence>
<feature type="domain" description="Transposase Tn5-like N-terminal" evidence="2">
    <location>
        <begin position="8"/>
        <end position="52"/>
    </location>
</feature>
<dbReference type="Pfam" id="PF14706">
    <property type="entry name" value="Tnp_DNA_bind"/>
    <property type="match status" value="1"/>
</dbReference>
<dbReference type="InterPro" id="IPR014735">
    <property type="entry name" value="Transposase_Tn5-like_N"/>
</dbReference>
<name>A0A7D5NA53_9PROT</name>
<accession>A0A7D5NA53</accession>